<dbReference type="Proteomes" id="UP000799757">
    <property type="component" value="Unassembled WGS sequence"/>
</dbReference>
<accession>A0A6A6XIG9</accession>
<evidence type="ECO:0000256" key="1">
    <source>
        <dbReference type="SAM" id="Phobius"/>
    </source>
</evidence>
<organism evidence="2 3">
    <name type="scientific">Melanomma pulvis-pyrius CBS 109.77</name>
    <dbReference type="NCBI Taxonomy" id="1314802"/>
    <lineage>
        <taxon>Eukaryota</taxon>
        <taxon>Fungi</taxon>
        <taxon>Dikarya</taxon>
        <taxon>Ascomycota</taxon>
        <taxon>Pezizomycotina</taxon>
        <taxon>Dothideomycetes</taxon>
        <taxon>Pleosporomycetidae</taxon>
        <taxon>Pleosporales</taxon>
        <taxon>Melanommataceae</taxon>
        <taxon>Melanomma</taxon>
    </lineage>
</organism>
<gene>
    <name evidence="2" type="ORF">K505DRAFT_166372</name>
</gene>
<reference evidence="2" key="1">
    <citation type="journal article" date="2020" name="Stud. Mycol.">
        <title>101 Dothideomycetes genomes: a test case for predicting lifestyles and emergence of pathogens.</title>
        <authorList>
            <person name="Haridas S."/>
            <person name="Albert R."/>
            <person name="Binder M."/>
            <person name="Bloem J."/>
            <person name="Labutti K."/>
            <person name="Salamov A."/>
            <person name="Andreopoulos B."/>
            <person name="Baker S."/>
            <person name="Barry K."/>
            <person name="Bills G."/>
            <person name="Bluhm B."/>
            <person name="Cannon C."/>
            <person name="Castanera R."/>
            <person name="Culley D."/>
            <person name="Daum C."/>
            <person name="Ezra D."/>
            <person name="Gonzalez J."/>
            <person name="Henrissat B."/>
            <person name="Kuo A."/>
            <person name="Liang C."/>
            <person name="Lipzen A."/>
            <person name="Lutzoni F."/>
            <person name="Magnuson J."/>
            <person name="Mondo S."/>
            <person name="Nolan M."/>
            <person name="Ohm R."/>
            <person name="Pangilinan J."/>
            <person name="Park H.-J."/>
            <person name="Ramirez L."/>
            <person name="Alfaro M."/>
            <person name="Sun H."/>
            <person name="Tritt A."/>
            <person name="Yoshinaga Y."/>
            <person name="Zwiers L.-H."/>
            <person name="Turgeon B."/>
            <person name="Goodwin S."/>
            <person name="Spatafora J."/>
            <person name="Crous P."/>
            <person name="Grigoriev I."/>
        </authorList>
    </citation>
    <scope>NUCLEOTIDE SEQUENCE</scope>
    <source>
        <strain evidence="2">CBS 109.77</strain>
    </source>
</reference>
<sequence length="164" mass="18576">MAAQACSKQNVYKLGPALRCTAAGGLLRRSVRYGTTRHRFPFHHINHYLGLTATSLLSTGEIESNRIEIVRTALHRTALHTHSPGSIWLVGWWGSAGLRVVSNQRGACLPESRRTYRKREEVVIYLPSLEPLSQRRTHCYRAFFLPFFPLLVDLSFCFLPLSPA</sequence>
<protein>
    <submittedName>
        <fullName evidence="2">Uncharacterized protein</fullName>
    </submittedName>
</protein>
<keyword evidence="1" id="KW-0472">Membrane</keyword>
<evidence type="ECO:0000313" key="3">
    <source>
        <dbReference type="Proteomes" id="UP000799757"/>
    </source>
</evidence>
<keyword evidence="1" id="KW-1133">Transmembrane helix</keyword>
<dbReference type="AlphaFoldDB" id="A0A6A6XIG9"/>
<keyword evidence="3" id="KW-1185">Reference proteome</keyword>
<feature type="transmembrane region" description="Helical" evidence="1">
    <location>
        <begin position="142"/>
        <end position="161"/>
    </location>
</feature>
<proteinExistence type="predicted"/>
<evidence type="ECO:0000313" key="2">
    <source>
        <dbReference type="EMBL" id="KAF2796239.1"/>
    </source>
</evidence>
<name>A0A6A6XIG9_9PLEO</name>
<keyword evidence="1" id="KW-0812">Transmembrane</keyword>
<dbReference type="EMBL" id="MU001836">
    <property type="protein sequence ID" value="KAF2796239.1"/>
    <property type="molecule type" value="Genomic_DNA"/>
</dbReference>